<feature type="domain" description="NusG-like N-terminal" evidence="4">
    <location>
        <begin position="4"/>
        <end position="101"/>
    </location>
</feature>
<gene>
    <name evidence="5" type="ORF">A4H97_07510</name>
</gene>
<evidence type="ECO:0000256" key="1">
    <source>
        <dbReference type="ARBA" id="ARBA00022814"/>
    </source>
</evidence>
<dbReference type="RefSeq" id="WP_081201441.1">
    <property type="nucleotide sequence ID" value="NZ_FOCZ01000002.1"/>
</dbReference>
<dbReference type="EMBL" id="LVXG01000023">
    <property type="protein sequence ID" value="OQP47342.1"/>
    <property type="molecule type" value="Genomic_DNA"/>
</dbReference>
<dbReference type="PANTHER" id="PTHR30265">
    <property type="entry name" value="RHO-INTERACTING TRANSCRIPTION TERMINATION FACTOR NUSG"/>
    <property type="match status" value="1"/>
</dbReference>
<dbReference type="CDD" id="cd09895">
    <property type="entry name" value="NGN_SP_UpxY"/>
    <property type="match status" value="1"/>
</dbReference>
<dbReference type="STRING" id="354355.SAMN05660816_01526"/>
<reference evidence="6" key="1">
    <citation type="submission" date="2016-04" db="EMBL/GenBank/DDBJ databases">
        <authorList>
            <person name="Chen L."/>
            <person name="Zhuang W."/>
            <person name="Wang G."/>
        </authorList>
    </citation>
    <scope>NUCLEOTIDE SEQUENCE [LARGE SCALE GENOMIC DNA]</scope>
    <source>
        <strain evidence="6">17621</strain>
    </source>
</reference>
<proteinExistence type="predicted"/>
<dbReference type="InterPro" id="IPR036735">
    <property type="entry name" value="NGN_dom_sf"/>
</dbReference>
<evidence type="ECO:0000256" key="3">
    <source>
        <dbReference type="ARBA" id="ARBA00023163"/>
    </source>
</evidence>
<comment type="caution">
    <text evidence="5">The sequence shown here is derived from an EMBL/GenBank/DDBJ whole genome shotgun (WGS) entry which is preliminary data.</text>
</comment>
<dbReference type="NCBIfam" id="NF033644">
    <property type="entry name" value="antiterm_UpxY"/>
    <property type="match status" value="1"/>
</dbReference>
<sequence>MNTNLRWFALYTRPRWEKKVADLLGLKEIENYCPIQKIERNWSDRKKIIFEPLFKSYVLVRLAPKAHIPVLQTDGVIGFVTFQGKPAVIRDEEIDIVKQFLQNYEHIQVERIDVNIHDEVTIINGPLEQQTGHVMEVNNRSVKVMLPSLGFALVAIDKNNLSKGSQ</sequence>
<dbReference type="Pfam" id="PF02357">
    <property type="entry name" value="NusG"/>
    <property type="match status" value="1"/>
</dbReference>
<dbReference type="InterPro" id="IPR008991">
    <property type="entry name" value="Translation_prot_SH3-like_sf"/>
</dbReference>
<keyword evidence="3" id="KW-0804">Transcription</keyword>
<dbReference type="InterPro" id="IPR006645">
    <property type="entry name" value="NGN-like_dom"/>
</dbReference>
<dbReference type="PANTHER" id="PTHR30265:SF4">
    <property type="entry name" value="KOW MOTIF FAMILY PROTEIN, EXPRESSED"/>
    <property type="match status" value="1"/>
</dbReference>
<dbReference type="SUPFAM" id="SSF82679">
    <property type="entry name" value="N-utilization substance G protein NusG, N-terminal domain"/>
    <property type="match status" value="1"/>
</dbReference>
<evidence type="ECO:0000259" key="4">
    <source>
        <dbReference type="SMART" id="SM00738"/>
    </source>
</evidence>
<keyword evidence="1" id="KW-0889">Transcription antitermination</keyword>
<accession>A0A1V9EMR3</accession>
<keyword evidence="6" id="KW-1185">Reference proteome</keyword>
<dbReference type="SMART" id="SM00738">
    <property type="entry name" value="NGN"/>
    <property type="match status" value="1"/>
</dbReference>
<dbReference type="GO" id="GO:0031564">
    <property type="term" value="P:transcription antitermination"/>
    <property type="evidence" value="ECO:0007669"/>
    <property type="project" value="UniProtKB-KW"/>
</dbReference>
<protein>
    <submittedName>
        <fullName evidence="5">Antitermination protein NusG</fullName>
    </submittedName>
</protein>
<keyword evidence="2" id="KW-0805">Transcription regulation</keyword>
<dbReference type="OrthoDB" id="9796143at2"/>
<evidence type="ECO:0000256" key="2">
    <source>
        <dbReference type="ARBA" id="ARBA00023015"/>
    </source>
</evidence>
<organism evidence="5 6">
    <name type="scientific">Niastella yeongjuensis</name>
    <dbReference type="NCBI Taxonomy" id="354355"/>
    <lineage>
        <taxon>Bacteria</taxon>
        <taxon>Pseudomonadati</taxon>
        <taxon>Bacteroidota</taxon>
        <taxon>Chitinophagia</taxon>
        <taxon>Chitinophagales</taxon>
        <taxon>Chitinophagaceae</taxon>
        <taxon>Niastella</taxon>
    </lineage>
</organism>
<dbReference type="GO" id="GO:0006354">
    <property type="term" value="P:DNA-templated transcription elongation"/>
    <property type="evidence" value="ECO:0007669"/>
    <property type="project" value="InterPro"/>
</dbReference>
<dbReference type="InterPro" id="IPR043425">
    <property type="entry name" value="NusG-like"/>
</dbReference>
<evidence type="ECO:0000313" key="5">
    <source>
        <dbReference type="EMBL" id="OQP47342.1"/>
    </source>
</evidence>
<evidence type="ECO:0000313" key="6">
    <source>
        <dbReference type="Proteomes" id="UP000192610"/>
    </source>
</evidence>
<dbReference type="Proteomes" id="UP000192610">
    <property type="component" value="Unassembled WGS sequence"/>
</dbReference>
<dbReference type="AlphaFoldDB" id="A0A1V9EMR3"/>
<dbReference type="SUPFAM" id="SSF50104">
    <property type="entry name" value="Translation proteins SH3-like domain"/>
    <property type="match status" value="1"/>
</dbReference>
<dbReference type="Gene3D" id="3.30.70.940">
    <property type="entry name" value="NusG, N-terminal domain"/>
    <property type="match status" value="1"/>
</dbReference>
<name>A0A1V9EMR3_9BACT</name>